<comment type="caution">
    <text evidence="1">The sequence shown here is derived from an EMBL/GenBank/DDBJ whole genome shotgun (WGS) entry which is preliminary data.</text>
</comment>
<name>A0ABW9ZTK7_9BACT</name>
<proteinExistence type="predicted"/>
<sequence>MPDNNDGRGIKPLLNSNAANRERIAKHCIFTLMRYLFILLFLLRQSTLQANDTLVMSKLLQRIEALQPRENGVFPQGSIPSYRMYAMNKDRFKADINPFFSALVGFTLRNLEDGLSPSQQRQAARIIANTLPSFAKFINRKGQGTYNFWPTDTPKIFPNAGWMNWFDKKQALPDDLDDTVIILLAQQANDSTAKAIHALMQEHANHTTGKIRNTFPEYRTLKAYSTWFGKRMPIDFDVSVLCNVLYFVQTYNLQWTEADSASLFLIEDVIRTRKYINQPGLVSPHYATTPNILYHISRLMSVKPIPALDALKPQLIDAARQQLLSARTFMDEVILGTALLRWNEVPPQTAPHHARSLEELVEDERFAFFIANMSSLLPDPYRKWIASLKVTRFDYYSPAYNNVLLLEHLVWRSRLKNN</sequence>
<organism evidence="1 2">
    <name type="scientific">Sediminibacterium roseum</name>
    <dbReference type="NCBI Taxonomy" id="1978412"/>
    <lineage>
        <taxon>Bacteria</taxon>
        <taxon>Pseudomonadati</taxon>
        <taxon>Bacteroidota</taxon>
        <taxon>Chitinophagia</taxon>
        <taxon>Chitinophagales</taxon>
        <taxon>Chitinophagaceae</taxon>
        <taxon>Sediminibacterium</taxon>
    </lineage>
</organism>
<gene>
    <name evidence="1" type="ORF">GWC95_05630</name>
</gene>
<accession>A0ABW9ZTK7</accession>
<evidence type="ECO:0000313" key="2">
    <source>
        <dbReference type="Proteomes" id="UP000753802"/>
    </source>
</evidence>
<protein>
    <submittedName>
        <fullName evidence="1">Uncharacterized protein</fullName>
    </submittedName>
</protein>
<dbReference type="Proteomes" id="UP000753802">
    <property type="component" value="Unassembled WGS sequence"/>
</dbReference>
<evidence type="ECO:0000313" key="1">
    <source>
        <dbReference type="EMBL" id="NCI49393.1"/>
    </source>
</evidence>
<dbReference type="RefSeq" id="WP_161817719.1">
    <property type="nucleotide sequence ID" value="NZ_JAACJS010000011.1"/>
</dbReference>
<reference evidence="1 2" key="1">
    <citation type="submission" date="2020-01" db="EMBL/GenBank/DDBJ databases">
        <title>Genome analysis.</title>
        <authorList>
            <person name="Wu S."/>
            <person name="Wang G."/>
        </authorList>
    </citation>
    <scope>NUCLEOTIDE SEQUENCE [LARGE SCALE GENOMIC DNA]</scope>
    <source>
        <strain evidence="1 2">SYL130</strain>
    </source>
</reference>
<keyword evidence="2" id="KW-1185">Reference proteome</keyword>
<dbReference type="EMBL" id="JAACJS010000011">
    <property type="protein sequence ID" value="NCI49393.1"/>
    <property type="molecule type" value="Genomic_DNA"/>
</dbReference>